<name>A0ABN7XGT1_GIGMA</name>
<evidence type="ECO:0000313" key="2">
    <source>
        <dbReference type="Proteomes" id="UP000789901"/>
    </source>
</evidence>
<reference evidence="1 2" key="1">
    <citation type="submission" date="2021-06" db="EMBL/GenBank/DDBJ databases">
        <authorList>
            <person name="Kallberg Y."/>
            <person name="Tangrot J."/>
            <person name="Rosling A."/>
        </authorList>
    </citation>
    <scope>NUCLEOTIDE SEQUENCE [LARGE SCALE GENOMIC DNA]</scope>
    <source>
        <strain evidence="1 2">120-4 pot B 10/14</strain>
    </source>
</reference>
<gene>
    <name evidence="1" type="ORF">GMARGA_LOCUS42020</name>
</gene>
<dbReference type="Proteomes" id="UP000789901">
    <property type="component" value="Unassembled WGS sequence"/>
</dbReference>
<feature type="non-terminal residue" evidence="1">
    <location>
        <position position="73"/>
    </location>
</feature>
<proteinExistence type="predicted"/>
<accession>A0ABN7XGT1</accession>
<sequence>FKFHEMVCKHIFAIYQKYYLAPTSQSTSDKVEKEPEKIKAIKKVWDWHSQEDRNQLANSDLELIVKAENLMLS</sequence>
<protein>
    <submittedName>
        <fullName evidence="1">13575_t:CDS:1</fullName>
    </submittedName>
</protein>
<organism evidence="1 2">
    <name type="scientific">Gigaspora margarita</name>
    <dbReference type="NCBI Taxonomy" id="4874"/>
    <lineage>
        <taxon>Eukaryota</taxon>
        <taxon>Fungi</taxon>
        <taxon>Fungi incertae sedis</taxon>
        <taxon>Mucoromycota</taxon>
        <taxon>Glomeromycotina</taxon>
        <taxon>Glomeromycetes</taxon>
        <taxon>Diversisporales</taxon>
        <taxon>Gigasporaceae</taxon>
        <taxon>Gigaspora</taxon>
    </lineage>
</organism>
<comment type="caution">
    <text evidence="1">The sequence shown here is derived from an EMBL/GenBank/DDBJ whole genome shotgun (WGS) entry which is preliminary data.</text>
</comment>
<evidence type="ECO:0000313" key="1">
    <source>
        <dbReference type="EMBL" id="CAG8853199.1"/>
    </source>
</evidence>
<keyword evidence="2" id="KW-1185">Reference proteome</keyword>
<feature type="non-terminal residue" evidence="1">
    <location>
        <position position="1"/>
    </location>
</feature>
<dbReference type="EMBL" id="CAJVQB010121213">
    <property type="protein sequence ID" value="CAG8853199.1"/>
    <property type="molecule type" value="Genomic_DNA"/>
</dbReference>